<evidence type="ECO:0008006" key="2">
    <source>
        <dbReference type="Google" id="ProtNLM"/>
    </source>
</evidence>
<proteinExistence type="predicted"/>
<accession>A0A3B1CNC1</accession>
<dbReference type="Gene3D" id="3.40.50.620">
    <property type="entry name" value="HUPs"/>
    <property type="match status" value="1"/>
</dbReference>
<evidence type="ECO:0000313" key="1">
    <source>
        <dbReference type="EMBL" id="VAX25458.1"/>
    </source>
</evidence>
<protein>
    <recommendedName>
        <fullName evidence="2">7-cyano-7-deazaguanine synthase</fullName>
    </recommendedName>
</protein>
<dbReference type="InterPro" id="IPR014729">
    <property type="entry name" value="Rossmann-like_a/b/a_fold"/>
</dbReference>
<dbReference type="AlphaFoldDB" id="A0A3B1CNC1"/>
<dbReference type="EMBL" id="UOGD01000299">
    <property type="protein sequence ID" value="VAX25458.1"/>
    <property type="molecule type" value="Genomic_DNA"/>
</dbReference>
<reference evidence="1" key="1">
    <citation type="submission" date="2018-06" db="EMBL/GenBank/DDBJ databases">
        <authorList>
            <person name="Zhirakovskaya E."/>
        </authorList>
    </citation>
    <scope>NUCLEOTIDE SEQUENCE</scope>
</reference>
<sequence>MEKIKSEKDNVNLFWTGGWDSTFQLLQLLLVYRRQVIPYYIIDPDRRSLGKEIQTMKNIKADLFKKFPFTKSLLKPTKYYAITDITLDKEIENAIVLIRKEKHIGEQYYWLASFCKEHNIHDMQLALEYHPTFDESHINIDPIITQSFDGYQNVFRIDPKISETEVYKVFRYFSFPIASITKLQMLEIANKKGWRAIMDITWFCHDPTCSNKPCGKCIPCRQVIKEGMGWRIPLYRRIISYFYTRSVLPVKIFLVKKRIINKIWK</sequence>
<gene>
    <name evidence="1" type="ORF">MNBD_IGNAVI01-450</name>
</gene>
<organism evidence="1">
    <name type="scientific">hydrothermal vent metagenome</name>
    <dbReference type="NCBI Taxonomy" id="652676"/>
    <lineage>
        <taxon>unclassified sequences</taxon>
        <taxon>metagenomes</taxon>
        <taxon>ecological metagenomes</taxon>
    </lineage>
</organism>
<name>A0A3B1CNC1_9ZZZZ</name>